<evidence type="ECO:0000313" key="4">
    <source>
        <dbReference type="Proteomes" id="UP000247465"/>
    </source>
</evidence>
<dbReference type="CDD" id="cd00487">
    <property type="entry name" value="Pep_deformylase"/>
    <property type="match status" value="1"/>
</dbReference>
<comment type="similarity">
    <text evidence="1 2">Belongs to the polypeptide deformylase family.</text>
</comment>
<dbReference type="GO" id="GO:0006412">
    <property type="term" value="P:translation"/>
    <property type="evidence" value="ECO:0007669"/>
    <property type="project" value="UniProtKB-UniRule"/>
</dbReference>
<comment type="catalytic activity">
    <reaction evidence="2">
        <text>N-terminal N-formyl-L-methionyl-[peptide] + H2O = N-terminal L-methionyl-[peptide] + formate</text>
        <dbReference type="Rhea" id="RHEA:24420"/>
        <dbReference type="Rhea" id="RHEA-COMP:10639"/>
        <dbReference type="Rhea" id="RHEA-COMP:10640"/>
        <dbReference type="ChEBI" id="CHEBI:15377"/>
        <dbReference type="ChEBI" id="CHEBI:15740"/>
        <dbReference type="ChEBI" id="CHEBI:49298"/>
        <dbReference type="ChEBI" id="CHEBI:64731"/>
        <dbReference type="EC" id="3.5.1.88"/>
    </reaction>
</comment>
<dbReference type="Pfam" id="PF01327">
    <property type="entry name" value="Pep_deformylase"/>
    <property type="match status" value="1"/>
</dbReference>
<dbReference type="NCBIfam" id="NF001159">
    <property type="entry name" value="PRK00150.1-3"/>
    <property type="match status" value="1"/>
</dbReference>
<keyword evidence="2" id="KW-0479">Metal-binding</keyword>
<evidence type="ECO:0000256" key="1">
    <source>
        <dbReference type="ARBA" id="ARBA00010759"/>
    </source>
</evidence>
<dbReference type="InterPro" id="IPR036821">
    <property type="entry name" value="Peptide_deformylase_sf"/>
</dbReference>
<evidence type="ECO:0000256" key="2">
    <source>
        <dbReference type="HAMAP-Rule" id="MF_00163"/>
    </source>
</evidence>
<dbReference type="EC" id="3.5.1.88" evidence="2"/>
<dbReference type="Gene3D" id="3.90.45.10">
    <property type="entry name" value="Peptide deformylase"/>
    <property type="match status" value="1"/>
</dbReference>
<sequence length="204" mass="23448">MILRVTEYDEPVLRCKGERVKRFDADLKQLTQDMLETMYAKKGIGLAAQQIGQKKMVCVVDLLEAARELNLEFRWDNRFLPIDLIMPLIMINPTISFQSENKSSYEEGCLSFPGIHGPIYRSESIEVDYLDLEGSSHRLECNNLLARVIQHETDHLNGILFIDRMGTDTLDEIKDDLQAMKKNTRARLRSLAQCLGTEKPDSER</sequence>
<dbReference type="AlphaFoldDB" id="A0A2Z4ANG4"/>
<reference evidence="3 4" key="1">
    <citation type="submission" date="2018-06" db="EMBL/GenBank/DDBJ databases">
        <title>Draft Genome Sequence of a Novel Marine Bacterium Related to the Verrucomicrobia.</title>
        <authorList>
            <person name="Vosseberg J."/>
            <person name="Martijn J."/>
            <person name="Ettema T.J.G."/>
        </authorList>
    </citation>
    <scope>NUCLEOTIDE SEQUENCE [LARGE SCALE GENOMIC DNA]</scope>
    <source>
        <strain evidence="3">TARA_B100001123</strain>
    </source>
</reference>
<dbReference type="PANTHER" id="PTHR10458:SF22">
    <property type="entry name" value="PEPTIDE DEFORMYLASE"/>
    <property type="match status" value="1"/>
</dbReference>
<dbReference type="PANTHER" id="PTHR10458">
    <property type="entry name" value="PEPTIDE DEFORMYLASE"/>
    <property type="match status" value="1"/>
</dbReference>
<dbReference type="SUPFAM" id="SSF56420">
    <property type="entry name" value="Peptide deformylase"/>
    <property type="match status" value="1"/>
</dbReference>
<feature type="binding site" evidence="2">
    <location>
        <position position="151"/>
    </location>
    <ligand>
        <name>Fe cation</name>
        <dbReference type="ChEBI" id="CHEBI:24875"/>
    </ligand>
</feature>
<accession>A0A2Z4ANG4</accession>
<name>A0A2Z4ANG4_9BACT</name>
<protein>
    <recommendedName>
        <fullName evidence="2">Peptide deformylase</fullName>
        <shortName evidence="2">PDF</shortName>
        <ecNumber evidence="2">3.5.1.88</ecNumber>
    </recommendedName>
    <alternativeName>
        <fullName evidence="2">Polypeptide deformylase</fullName>
    </alternativeName>
</protein>
<dbReference type="PRINTS" id="PR01576">
    <property type="entry name" value="PDEFORMYLASE"/>
</dbReference>
<proteinExistence type="inferred from homology"/>
<comment type="cofactor">
    <cofactor evidence="2">
        <name>Fe(2+)</name>
        <dbReference type="ChEBI" id="CHEBI:29033"/>
    </cofactor>
    <text evidence="2">Binds 1 Fe(2+) ion.</text>
</comment>
<feature type="binding site" evidence="2">
    <location>
        <position position="155"/>
    </location>
    <ligand>
        <name>Fe cation</name>
        <dbReference type="ChEBI" id="CHEBI:24875"/>
    </ligand>
</feature>
<keyword evidence="2 3" id="KW-0378">Hydrolase</keyword>
<gene>
    <name evidence="2 3" type="primary">def</name>
    <name evidence="3" type="ORF">DF168_00144</name>
</gene>
<evidence type="ECO:0000313" key="3">
    <source>
        <dbReference type="EMBL" id="AWT58972.1"/>
    </source>
</evidence>
<dbReference type="Proteomes" id="UP000247465">
    <property type="component" value="Chromosome"/>
</dbReference>
<dbReference type="HAMAP" id="MF_00163">
    <property type="entry name" value="Pep_deformylase"/>
    <property type="match status" value="1"/>
</dbReference>
<keyword evidence="2" id="KW-0408">Iron</keyword>
<dbReference type="InterPro" id="IPR023635">
    <property type="entry name" value="Peptide_deformylase"/>
</dbReference>
<organism evidence="3 4">
    <name type="scientific">Candidatus Moanibacter tarae</name>
    <dbReference type="NCBI Taxonomy" id="2200854"/>
    <lineage>
        <taxon>Bacteria</taxon>
        <taxon>Pseudomonadati</taxon>
        <taxon>Verrucomicrobiota</taxon>
        <taxon>Opitutia</taxon>
        <taxon>Puniceicoccales</taxon>
        <taxon>Puniceicoccales incertae sedis</taxon>
        <taxon>Candidatus Moanibacter</taxon>
    </lineage>
</organism>
<feature type="binding site" evidence="2">
    <location>
        <position position="109"/>
    </location>
    <ligand>
        <name>Fe cation</name>
        <dbReference type="ChEBI" id="CHEBI:24875"/>
    </ligand>
</feature>
<dbReference type="KEGG" id="mtar:DF168_00144"/>
<feature type="active site" evidence="2">
    <location>
        <position position="152"/>
    </location>
</feature>
<dbReference type="PIRSF" id="PIRSF004749">
    <property type="entry name" value="Pep_def"/>
    <property type="match status" value="1"/>
</dbReference>
<dbReference type="EMBL" id="CP029803">
    <property type="protein sequence ID" value="AWT58972.1"/>
    <property type="molecule type" value="Genomic_DNA"/>
</dbReference>
<dbReference type="GO" id="GO:0042586">
    <property type="term" value="F:peptide deformylase activity"/>
    <property type="evidence" value="ECO:0007669"/>
    <property type="project" value="UniProtKB-UniRule"/>
</dbReference>
<comment type="function">
    <text evidence="2">Removes the formyl group from the N-terminal Met of newly synthesized proteins. Requires at least a dipeptide for an efficient rate of reaction. N-terminal L-methionine is a prerequisite for activity but the enzyme has broad specificity at other positions.</text>
</comment>
<keyword evidence="2" id="KW-0648">Protein biosynthesis</keyword>
<dbReference type="GO" id="GO:0046872">
    <property type="term" value="F:metal ion binding"/>
    <property type="evidence" value="ECO:0007669"/>
    <property type="project" value="UniProtKB-KW"/>
</dbReference>